<sequence>MELRVQSPSGLTHLTLPESATFAHLKAALTAQLSIPASEQELCTGFPPRPIPASDAEPLALSLQSGTRLLVRRTAAPPPPRPAGRRKPTNVRRLTPPAAAASSSDPPSPSPAAAAAAASSEPPSPPPAAASSSDPPPAKKSRRVAADERSGEADPLAHTLRGKAAAPRRASSVESLARAYALGEGALGASRGGRTCDFLSEHGMIEHRVSAVAARQYVLQLDEARAGGTLHAEFKAVRRVVRESVPRLRRDELHALLACLRARGSSRRGNSFAHLLSLREMASRSAAVLWSFVHEFGGDVEGGVATLMSEMEPAT</sequence>
<comment type="caution">
    <text evidence="9">The sequence shown here is derived from an EMBL/GenBank/DDBJ whole genome shotgun (WGS) entry which is preliminary data.</text>
</comment>
<keyword evidence="6" id="KW-0788">Thiol protease</keyword>
<keyword evidence="4" id="KW-0833">Ubl conjugation pathway</keyword>
<evidence type="ECO:0000259" key="8">
    <source>
        <dbReference type="Pfam" id="PF21403"/>
    </source>
</evidence>
<feature type="domain" description="OTU1 Ubl" evidence="8">
    <location>
        <begin position="1"/>
        <end position="51"/>
    </location>
</feature>
<dbReference type="EMBL" id="JBGBPQ010000024">
    <property type="protein sequence ID" value="KAL1499792.1"/>
    <property type="molecule type" value="Genomic_DNA"/>
</dbReference>
<gene>
    <name evidence="9" type="ORF">AB1Y20_012477</name>
</gene>
<keyword evidence="5" id="KW-0378">Hydrolase</keyword>
<dbReference type="InterPro" id="IPR048857">
    <property type="entry name" value="OTU1_Ubl"/>
</dbReference>
<dbReference type="Proteomes" id="UP001515480">
    <property type="component" value="Unassembled WGS sequence"/>
</dbReference>
<evidence type="ECO:0000313" key="9">
    <source>
        <dbReference type="EMBL" id="KAL1499792.1"/>
    </source>
</evidence>
<feature type="compositionally biased region" description="Low complexity" evidence="7">
    <location>
        <begin position="96"/>
        <end position="121"/>
    </location>
</feature>
<evidence type="ECO:0000313" key="10">
    <source>
        <dbReference type="Proteomes" id="UP001515480"/>
    </source>
</evidence>
<keyword evidence="10" id="KW-1185">Reference proteome</keyword>
<protein>
    <recommendedName>
        <fullName evidence="2">ubiquitinyl hydrolase 1</fullName>
        <ecNumber evidence="2">3.4.19.12</ecNumber>
    </recommendedName>
</protein>
<evidence type="ECO:0000256" key="7">
    <source>
        <dbReference type="SAM" id="MobiDB-lite"/>
    </source>
</evidence>
<name>A0AB34IJJ7_PRYPA</name>
<evidence type="ECO:0000256" key="3">
    <source>
        <dbReference type="ARBA" id="ARBA00022670"/>
    </source>
</evidence>
<dbReference type="Pfam" id="PF21403">
    <property type="entry name" value="OTU1_UBXL"/>
    <property type="match status" value="1"/>
</dbReference>
<evidence type="ECO:0000256" key="5">
    <source>
        <dbReference type="ARBA" id="ARBA00022801"/>
    </source>
</evidence>
<evidence type="ECO:0000256" key="2">
    <source>
        <dbReference type="ARBA" id="ARBA00012759"/>
    </source>
</evidence>
<feature type="region of interest" description="Disordered" evidence="7">
    <location>
        <begin position="69"/>
        <end position="170"/>
    </location>
</feature>
<evidence type="ECO:0000256" key="6">
    <source>
        <dbReference type="ARBA" id="ARBA00022807"/>
    </source>
</evidence>
<reference evidence="9 10" key="1">
    <citation type="journal article" date="2024" name="Science">
        <title>Giant polyketide synthase enzymes in the biosynthesis of giant marine polyether toxins.</title>
        <authorList>
            <person name="Fallon T.R."/>
            <person name="Shende V.V."/>
            <person name="Wierzbicki I.H."/>
            <person name="Pendleton A.L."/>
            <person name="Watervoot N.F."/>
            <person name="Auber R.P."/>
            <person name="Gonzalez D.J."/>
            <person name="Wisecaver J.H."/>
            <person name="Moore B.S."/>
        </authorList>
    </citation>
    <scope>NUCLEOTIDE SEQUENCE [LARGE SCALE GENOMIC DNA]</scope>
    <source>
        <strain evidence="9 10">12B1</strain>
    </source>
</reference>
<proteinExistence type="predicted"/>
<evidence type="ECO:0000256" key="4">
    <source>
        <dbReference type="ARBA" id="ARBA00022786"/>
    </source>
</evidence>
<dbReference type="Gene3D" id="3.10.20.90">
    <property type="entry name" value="Phosphatidylinositol 3-kinase Catalytic Subunit, Chain A, domain 1"/>
    <property type="match status" value="1"/>
</dbReference>
<comment type="catalytic activity">
    <reaction evidence="1">
        <text>Thiol-dependent hydrolysis of ester, thioester, amide, peptide and isopeptide bonds formed by the C-terminal Gly of ubiquitin (a 76-residue protein attached to proteins as an intracellular targeting signal).</text>
        <dbReference type="EC" id="3.4.19.12"/>
    </reaction>
</comment>
<organism evidence="9 10">
    <name type="scientific">Prymnesium parvum</name>
    <name type="common">Toxic golden alga</name>
    <dbReference type="NCBI Taxonomy" id="97485"/>
    <lineage>
        <taxon>Eukaryota</taxon>
        <taxon>Haptista</taxon>
        <taxon>Haptophyta</taxon>
        <taxon>Prymnesiophyceae</taxon>
        <taxon>Prymnesiales</taxon>
        <taxon>Prymnesiaceae</taxon>
        <taxon>Prymnesium</taxon>
    </lineage>
</organism>
<evidence type="ECO:0000256" key="1">
    <source>
        <dbReference type="ARBA" id="ARBA00000707"/>
    </source>
</evidence>
<dbReference type="EC" id="3.4.19.12" evidence="2"/>
<keyword evidence="3" id="KW-0645">Protease</keyword>
<feature type="compositionally biased region" description="Pro residues" evidence="7">
    <location>
        <begin position="122"/>
        <end position="138"/>
    </location>
</feature>
<accession>A0AB34IJJ7</accession>
<dbReference type="AlphaFoldDB" id="A0AB34IJJ7"/>